<organism evidence="6 7">
    <name type="scientific">Hirundo rustica rustica</name>
    <dbReference type="NCBI Taxonomy" id="333673"/>
    <lineage>
        <taxon>Eukaryota</taxon>
        <taxon>Metazoa</taxon>
        <taxon>Chordata</taxon>
        <taxon>Craniata</taxon>
        <taxon>Vertebrata</taxon>
        <taxon>Euteleostomi</taxon>
        <taxon>Archelosauria</taxon>
        <taxon>Archosauria</taxon>
        <taxon>Dinosauria</taxon>
        <taxon>Saurischia</taxon>
        <taxon>Theropoda</taxon>
        <taxon>Coelurosauria</taxon>
        <taxon>Aves</taxon>
        <taxon>Neognathae</taxon>
        <taxon>Neoaves</taxon>
        <taxon>Telluraves</taxon>
        <taxon>Australaves</taxon>
        <taxon>Passeriformes</taxon>
        <taxon>Sylvioidea</taxon>
        <taxon>Hirundinidae</taxon>
        <taxon>Hirundo</taxon>
    </lineage>
</organism>
<feature type="domain" description="Glycoside hydrolase family 31 TIM barrel" evidence="4">
    <location>
        <begin position="327"/>
        <end position="477"/>
    </location>
</feature>
<dbReference type="SUPFAM" id="SSF74650">
    <property type="entry name" value="Galactose mutarotase-like"/>
    <property type="match status" value="1"/>
</dbReference>
<comment type="caution">
    <text evidence="6">The sequence shown here is derived from an EMBL/GenBank/DDBJ whole genome shotgun (WGS) entry which is preliminary data.</text>
</comment>
<name>A0A3M0IUP0_HIRRU</name>
<feature type="signal peptide" evidence="3">
    <location>
        <begin position="1"/>
        <end position="21"/>
    </location>
</feature>
<dbReference type="SUPFAM" id="SSF51445">
    <property type="entry name" value="(Trans)glycosidases"/>
    <property type="match status" value="1"/>
</dbReference>
<dbReference type="EMBL" id="QRBI01000249">
    <property type="protein sequence ID" value="RMB90523.1"/>
    <property type="molecule type" value="Genomic_DNA"/>
</dbReference>
<accession>A0A3M0IUP0</accession>
<dbReference type="OrthoDB" id="3237269at2759"/>
<sequence length="479" mass="54414">MAAAPRRWPLWVTLCLGAALAVDRSNFKTCEQSGFCRRQRRIQPGNSPYRALLESLELGPDVARIQLINEVTQVPLLLEVWGLTGNMTRLRIQELAPLRPRFQVPDVLLGEPPAERAVTGRDEGTLELSLGAGGHRLLVTERPFRLDLLRHRELLCSVNARGLLVFEHQRRRRDSGGDPYSLYNLDVFQYELFNPMALYGSVPLLLAHRPRLSLGIFWLNAAETWVDIGSNTAGKTLFGKLLDYMQGGGETPQTEVRWMSESGVIDVFLLLGPRPADVTAQYGKLTGTQALPPLFSLGYHQSRWNYQDEADVEAVERGFEEHELPMDMVSIVDPHIKVDGAYRVHTELRARGLYVKTKDGNDYEGWCWPGSSAYPDFTNPEMREWWANMFAYDQYEGSTEALFTWNDMNEPSVFSGPEVTMHKDARHFGGWEHRELHNIYGLYVHKATAEGQIRRSGGRLRPFVLSRAFFAGSQRYGED</sequence>
<proteinExistence type="inferred from homology"/>
<dbReference type="GO" id="GO:0030246">
    <property type="term" value="F:carbohydrate binding"/>
    <property type="evidence" value="ECO:0007669"/>
    <property type="project" value="InterPro"/>
</dbReference>
<dbReference type="InterPro" id="IPR011013">
    <property type="entry name" value="Gal_mutarotase_sf_dom"/>
</dbReference>
<dbReference type="PANTHER" id="PTHR22762">
    <property type="entry name" value="ALPHA-GLUCOSIDASE"/>
    <property type="match status" value="1"/>
</dbReference>
<evidence type="ECO:0000256" key="3">
    <source>
        <dbReference type="SAM" id="SignalP"/>
    </source>
</evidence>
<feature type="chain" id="PRO_5018293272" evidence="3">
    <location>
        <begin position="22"/>
        <end position="479"/>
    </location>
</feature>
<keyword evidence="3" id="KW-0732">Signal</keyword>
<dbReference type="Pfam" id="PF01055">
    <property type="entry name" value="Glyco_hydro_31_2nd"/>
    <property type="match status" value="1"/>
</dbReference>
<dbReference type="GO" id="GO:0033919">
    <property type="term" value="F:glucan 1,3-alpha-glucosidase activity"/>
    <property type="evidence" value="ECO:0007669"/>
    <property type="project" value="TreeGrafter"/>
</dbReference>
<dbReference type="InterPro" id="IPR025887">
    <property type="entry name" value="Glyco_hydro_31_N_dom"/>
</dbReference>
<dbReference type="InterPro" id="IPR000322">
    <property type="entry name" value="Glyco_hydro_31_TIM"/>
</dbReference>
<dbReference type="STRING" id="333673.A0A3M0IUP0"/>
<dbReference type="Gene3D" id="3.20.20.80">
    <property type="entry name" value="Glycosidases"/>
    <property type="match status" value="2"/>
</dbReference>
<evidence type="ECO:0000313" key="6">
    <source>
        <dbReference type="EMBL" id="RMB90523.1"/>
    </source>
</evidence>
<dbReference type="CDD" id="cd14752">
    <property type="entry name" value="GH31_N"/>
    <property type="match status" value="1"/>
</dbReference>
<evidence type="ECO:0000259" key="5">
    <source>
        <dbReference type="Pfam" id="PF13802"/>
    </source>
</evidence>
<gene>
    <name evidence="6" type="ORF">DUI87_33124</name>
</gene>
<dbReference type="GO" id="GO:0005975">
    <property type="term" value="P:carbohydrate metabolic process"/>
    <property type="evidence" value="ECO:0007669"/>
    <property type="project" value="InterPro"/>
</dbReference>
<dbReference type="Proteomes" id="UP000269221">
    <property type="component" value="Unassembled WGS sequence"/>
</dbReference>
<dbReference type="GO" id="GO:0006491">
    <property type="term" value="P:N-glycan processing"/>
    <property type="evidence" value="ECO:0007669"/>
    <property type="project" value="TreeGrafter"/>
</dbReference>
<evidence type="ECO:0000313" key="7">
    <source>
        <dbReference type="Proteomes" id="UP000269221"/>
    </source>
</evidence>
<evidence type="ECO:0000256" key="1">
    <source>
        <dbReference type="ARBA" id="ARBA00007806"/>
    </source>
</evidence>
<evidence type="ECO:0000256" key="2">
    <source>
        <dbReference type="RuleBase" id="RU361185"/>
    </source>
</evidence>
<dbReference type="PANTHER" id="PTHR22762:SF162">
    <property type="entry name" value="NEUTRAL ALPHA-GLUCOSIDASE AB"/>
    <property type="match status" value="1"/>
</dbReference>
<keyword evidence="2" id="KW-0378">Hydrolase</keyword>
<dbReference type="InterPro" id="IPR017853">
    <property type="entry name" value="GH"/>
</dbReference>
<dbReference type="GO" id="GO:0017177">
    <property type="term" value="C:glucosidase II complex"/>
    <property type="evidence" value="ECO:0007669"/>
    <property type="project" value="TreeGrafter"/>
</dbReference>
<keyword evidence="7" id="KW-1185">Reference proteome</keyword>
<evidence type="ECO:0000259" key="4">
    <source>
        <dbReference type="Pfam" id="PF01055"/>
    </source>
</evidence>
<dbReference type="Pfam" id="PF13802">
    <property type="entry name" value="Gal_mutarotas_2"/>
    <property type="match status" value="1"/>
</dbReference>
<protein>
    <submittedName>
        <fullName evidence="6">Uncharacterized protein</fullName>
    </submittedName>
</protein>
<reference evidence="6 7" key="1">
    <citation type="submission" date="2018-07" db="EMBL/GenBank/DDBJ databases">
        <title>A high quality draft genome assembly of the barn swallow (H. rustica rustica).</title>
        <authorList>
            <person name="Formenti G."/>
            <person name="Chiara M."/>
            <person name="Poveda L."/>
            <person name="Francoijs K.-J."/>
            <person name="Bonisoli-Alquati A."/>
            <person name="Canova L."/>
            <person name="Gianfranceschi L."/>
            <person name="Horner D.S."/>
            <person name="Saino N."/>
        </authorList>
    </citation>
    <scope>NUCLEOTIDE SEQUENCE [LARGE SCALE GENOMIC DNA]</scope>
    <source>
        <strain evidence="6">Chelidonia</strain>
        <tissue evidence="6">Blood</tissue>
    </source>
</reference>
<comment type="similarity">
    <text evidence="1 2">Belongs to the glycosyl hydrolase 31 family.</text>
</comment>
<keyword evidence="2" id="KW-0326">Glycosidase</keyword>
<feature type="domain" description="Glycoside hydrolase family 31 N-terminal" evidence="5">
    <location>
        <begin position="177"/>
        <end position="227"/>
    </location>
</feature>
<dbReference type="Gene3D" id="2.60.40.1760">
    <property type="entry name" value="glycosyl hydrolase (family 31)"/>
    <property type="match status" value="1"/>
</dbReference>
<dbReference type="AlphaFoldDB" id="A0A3M0IUP0"/>